<evidence type="ECO:0000313" key="3">
    <source>
        <dbReference type="EMBL" id="HIZ38846.1"/>
    </source>
</evidence>
<dbReference type="Gene3D" id="3.30.460.10">
    <property type="entry name" value="Beta Polymerase, domain 2"/>
    <property type="match status" value="1"/>
</dbReference>
<evidence type="ECO:0000256" key="1">
    <source>
        <dbReference type="ARBA" id="ARBA00004976"/>
    </source>
</evidence>
<evidence type="ECO:0000313" key="4">
    <source>
        <dbReference type="Proteomes" id="UP000824049"/>
    </source>
</evidence>
<protein>
    <submittedName>
        <fullName evidence="3">GTP pyrophosphokinase</fullName>
    </submittedName>
</protein>
<dbReference type="EMBL" id="DXBR01000035">
    <property type="protein sequence ID" value="HIZ38846.1"/>
    <property type="molecule type" value="Genomic_DNA"/>
</dbReference>
<gene>
    <name evidence="3" type="ORF">H9968_02820</name>
</gene>
<dbReference type="GO" id="GO:0015969">
    <property type="term" value="P:guanosine tetraphosphate metabolic process"/>
    <property type="evidence" value="ECO:0007669"/>
    <property type="project" value="InterPro"/>
</dbReference>
<dbReference type="CDD" id="cd05399">
    <property type="entry name" value="NT_Rel-Spo_like"/>
    <property type="match status" value="1"/>
</dbReference>
<reference evidence="3" key="1">
    <citation type="journal article" date="2021" name="PeerJ">
        <title>Extensive microbial diversity within the chicken gut microbiome revealed by metagenomics and culture.</title>
        <authorList>
            <person name="Gilroy R."/>
            <person name="Ravi A."/>
            <person name="Getino M."/>
            <person name="Pursley I."/>
            <person name="Horton D.L."/>
            <person name="Alikhan N.F."/>
            <person name="Baker D."/>
            <person name="Gharbi K."/>
            <person name="Hall N."/>
            <person name="Watson M."/>
            <person name="Adriaenssens E.M."/>
            <person name="Foster-Nyarko E."/>
            <person name="Jarju S."/>
            <person name="Secka A."/>
            <person name="Antonio M."/>
            <person name="Oren A."/>
            <person name="Chaudhuri R.R."/>
            <person name="La Ragione R."/>
            <person name="Hildebrand F."/>
            <person name="Pallen M.J."/>
        </authorList>
    </citation>
    <scope>NUCLEOTIDE SEQUENCE</scope>
    <source>
        <strain evidence="3">CHK179-28034</strain>
    </source>
</reference>
<sequence>MVFYEENKKKQDVFVENVQKRTEALVTAGNILMRKRKTGKMKEECNLVKEDSFEQKKKQIEQELEESGLKNIYSEVIWDIIPEINEVSRRISAECGRQVMDNVTWRIKSPESIANKLRRKNREISLDCALRTLNDMAGIRVVCPFQDDVYRMAKAIRKLPGLKVIKVKNYISHPKASGYRSIHVIVEALHNEETVRVEIQVRSVAMNYWAILDHQLCYKNERKETEKLRRELKACSIDIAEIDKRFLKLRKQIEKL</sequence>
<dbReference type="AlphaFoldDB" id="A0A9D2EKJ9"/>
<comment type="pathway">
    <text evidence="1">Purine metabolism; ppGpp biosynthesis; ppGpp from GTP: step 1/2.</text>
</comment>
<dbReference type="InterPro" id="IPR007685">
    <property type="entry name" value="RelA_SpoT"/>
</dbReference>
<dbReference type="SMART" id="SM00954">
    <property type="entry name" value="RelA_SpoT"/>
    <property type="match status" value="1"/>
</dbReference>
<dbReference type="Proteomes" id="UP000824049">
    <property type="component" value="Unassembled WGS sequence"/>
</dbReference>
<dbReference type="Gene3D" id="1.10.287.860">
    <property type="entry name" value="Nucleotidyltransferase"/>
    <property type="match status" value="1"/>
</dbReference>
<feature type="domain" description="RelA/SpoT" evidence="2">
    <location>
        <begin position="105"/>
        <end position="224"/>
    </location>
</feature>
<accession>A0A9D2EKJ9</accession>
<proteinExistence type="predicted"/>
<name>A0A9D2EKJ9_9FIRM</name>
<dbReference type="PANTHER" id="PTHR47837">
    <property type="entry name" value="GTP PYROPHOSPHOKINASE YJBM"/>
    <property type="match status" value="1"/>
</dbReference>
<reference evidence="3" key="2">
    <citation type="submission" date="2021-04" db="EMBL/GenBank/DDBJ databases">
        <authorList>
            <person name="Gilroy R."/>
        </authorList>
    </citation>
    <scope>NUCLEOTIDE SEQUENCE</scope>
    <source>
        <strain evidence="3">CHK179-28034</strain>
    </source>
</reference>
<dbReference type="InterPro" id="IPR043519">
    <property type="entry name" value="NT_sf"/>
</dbReference>
<comment type="caution">
    <text evidence="3">The sequence shown here is derived from an EMBL/GenBank/DDBJ whole genome shotgun (WGS) entry which is preliminary data.</text>
</comment>
<dbReference type="PANTHER" id="PTHR47837:SF1">
    <property type="entry name" value="GTP PYROPHOSPHOKINASE YJBM"/>
    <property type="match status" value="1"/>
</dbReference>
<dbReference type="Pfam" id="PF04607">
    <property type="entry name" value="RelA_SpoT"/>
    <property type="match status" value="1"/>
</dbReference>
<organism evidence="3 4">
    <name type="scientific">Candidatus Anaerobutyricum stercoris</name>
    <dbReference type="NCBI Taxonomy" id="2838457"/>
    <lineage>
        <taxon>Bacteria</taxon>
        <taxon>Bacillati</taxon>
        <taxon>Bacillota</taxon>
        <taxon>Clostridia</taxon>
        <taxon>Lachnospirales</taxon>
        <taxon>Lachnospiraceae</taxon>
        <taxon>Anaerobutyricum</taxon>
    </lineage>
</organism>
<evidence type="ECO:0000259" key="2">
    <source>
        <dbReference type="SMART" id="SM00954"/>
    </source>
</evidence>
<dbReference type="SUPFAM" id="SSF81301">
    <property type="entry name" value="Nucleotidyltransferase"/>
    <property type="match status" value="1"/>
</dbReference>
<dbReference type="InterPro" id="IPR052366">
    <property type="entry name" value="GTP_Pyrophosphokinase"/>
</dbReference>